<dbReference type="AlphaFoldDB" id="I8XR06"/>
<dbReference type="HOGENOM" id="CLU_3395139_0_0_10"/>
<evidence type="ECO:0000313" key="2">
    <source>
        <dbReference type="Proteomes" id="UP000003089"/>
    </source>
</evidence>
<reference evidence="1 2" key="1">
    <citation type="submission" date="2012-02" db="EMBL/GenBank/DDBJ databases">
        <title>The Genome Sequence of Bacteroides nordii CL02T12C05.</title>
        <authorList>
            <consortium name="The Broad Institute Genome Sequencing Platform"/>
            <person name="Earl A."/>
            <person name="Ward D."/>
            <person name="Feldgarden M."/>
            <person name="Gevers D."/>
            <person name="Zitomersky N.L."/>
            <person name="Coyne M.J."/>
            <person name="Comstock L.E."/>
            <person name="Young S.K."/>
            <person name="Zeng Q."/>
            <person name="Gargeya S."/>
            <person name="Fitzgerald M."/>
            <person name="Haas B."/>
            <person name="Abouelleil A."/>
            <person name="Alvarado L."/>
            <person name="Arachchi H.M."/>
            <person name="Berlin A."/>
            <person name="Chapman S.B."/>
            <person name="Gearin G."/>
            <person name="Goldberg J."/>
            <person name="Griggs A."/>
            <person name="Gujja S."/>
            <person name="Hansen M."/>
            <person name="Heiman D."/>
            <person name="Howarth C."/>
            <person name="Larimer J."/>
            <person name="Lui A."/>
            <person name="MacDonald P.J.P."/>
            <person name="McCowen C."/>
            <person name="Montmayeur A."/>
            <person name="Murphy C."/>
            <person name="Neiman D."/>
            <person name="Pearson M."/>
            <person name="Priest M."/>
            <person name="Roberts A."/>
            <person name="Saif S."/>
            <person name="Shea T."/>
            <person name="Sisk P."/>
            <person name="Stolte C."/>
            <person name="Sykes S."/>
            <person name="Wortman J."/>
            <person name="Nusbaum C."/>
            <person name="Birren B."/>
        </authorList>
    </citation>
    <scope>NUCLEOTIDE SEQUENCE [LARGE SCALE GENOMIC DNA]</scope>
    <source>
        <strain evidence="1 2">CL02T12C05</strain>
    </source>
</reference>
<dbReference type="EMBL" id="AGXS01000015">
    <property type="protein sequence ID" value="EIY52517.1"/>
    <property type="molecule type" value="Genomic_DNA"/>
</dbReference>
<name>I8XR06_9BACE</name>
<sequence length="31" mass="3741">MYQYANYYVICYSAVNWHIGTLNNYIYGMVI</sequence>
<dbReference type="Proteomes" id="UP000003089">
    <property type="component" value="Unassembled WGS sequence"/>
</dbReference>
<evidence type="ECO:0000313" key="1">
    <source>
        <dbReference type="EMBL" id="EIY52517.1"/>
    </source>
</evidence>
<protein>
    <submittedName>
        <fullName evidence="1">Uncharacterized protein</fullName>
    </submittedName>
</protein>
<keyword evidence="2" id="KW-1185">Reference proteome</keyword>
<gene>
    <name evidence="1" type="ORF">HMPREF1068_02064</name>
</gene>
<accession>I8XR06</accession>
<comment type="caution">
    <text evidence="1">The sequence shown here is derived from an EMBL/GenBank/DDBJ whole genome shotgun (WGS) entry which is preliminary data.</text>
</comment>
<proteinExistence type="predicted"/>
<organism evidence="1 2">
    <name type="scientific">Bacteroides nordii CL02T12C05</name>
    <dbReference type="NCBI Taxonomy" id="997884"/>
    <lineage>
        <taxon>Bacteria</taxon>
        <taxon>Pseudomonadati</taxon>
        <taxon>Bacteroidota</taxon>
        <taxon>Bacteroidia</taxon>
        <taxon>Bacteroidales</taxon>
        <taxon>Bacteroidaceae</taxon>
        <taxon>Bacteroides</taxon>
    </lineage>
</organism>